<dbReference type="HAMAP" id="MF_00208">
    <property type="entry name" value="MurE"/>
    <property type="match status" value="1"/>
</dbReference>
<keyword evidence="2 7" id="KW-0132">Cell division</keyword>
<feature type="binding site" evidence="7">
    <location>
        <position position="194"/>
    </location>
    <ligand>
        <name>UDP-N-acetyl-alpha-D-muramoyl-L-alanyl-D-glutamate</name>
        <dbReference type="ChEBI" id="CHEBI:83900"/>
    </ligand>
</feature>
<keyword evidence="7" id="KW-0067">ATP-binding</keyword>
<dbReference type="Gene3D" id="3.40.1190.10">
    <property type="entry name" value="Mur-like, catalytic domain"/>
    <property type="match status" value="1"/>
</dbReference>
<dbReference type="Pfam" id="PF01225">
    <property type="entry name" value="Mur_ligase"/>
    <property type="match status" value="1"/>
</dbReference>
<dbReference type="Pfam" id="PF02875">
    <property type="entry name" value="Mur_ligase_C"/>
    <property type="match status" value="1"/>
</dbReference>
<dbReference type="GO" id="GO:0051301">
    <property type="term" value="P:cell division"/>
    <property type="evidence" value="ECO:0007669"/>
    <property type="project" value="UniProtKB-KW"/>
</dbReference>
<keyword evidence="6 7" id="KW-0961">Cell wall biogenesis/degradation</keyword>
<dbReference type="EMBL" id="AP023326">
    <property type="protein sequence ID" value="BCI66645.1"/>
    <property type="molecule type" value="Genomic_DNA"/>
</dbReference>
<evidence type="ECO:0000259" key="9">
    <source>
        <dbReference type="Pfam" id="PF01225"/>
    </source>
</evidence>
<comment type="subcellular location">
    <subcellularLocation>
        <location evidence="7 8">Cytoplasm</location>
    </subcellularLocation>
</comment>
<dbReference type="GO" id="GO:0005737">
    <property type="term" value="C:cytoplasm"/>
    <property type="evidence" value="ECO:0007669"/>
    <property type="project" value="UniProtKB-SubCell"/>
</dbReference>
<dbReference type="InterPro" id="IPR036615">
    <property type="entry name" value="Mur_ligase_C_dom_sf"/>
</dbReference>
<evidence type="ECO:0000256" key="2">
    <source>
        <dbReference type="ARBA" id="ARBA00022618"/>
    </source>
</evidence>
<organism evidence="12 13">
    <name type="scientific">Acetobacter aceti</name>
    <dbReference type="NCBI Taxonomy" id="435"/>
    <lineage>
        <taxon>Bacteria</taxon>
        <taxon>Pseudomonadati</taxon>
        <taxon>Pseudomonadota</taxon>
        <taxon>Alphaproteobacteria</taxon>
        <taxon>Acetobacterales</taxon>
        <taxon>Acetobacteraceae</taxon>
        <taxon>Acetobacter</taxon>
        <taxon>Acetobacter subgen. Acetobacter</taxon>
    </lineage>
</organism>
<comment type="similarity">
    <text evidence="1 7">Belongs to the MurCDEF family. MurE subfamily.</text>
</comment>
<keyword evidence="7" id="KW-0963">Cytoplasm</keyword>
<name>A0A6S6PIX6_ACEAC</name>
<feature type="binding site" evidence="7">
    <location>
        <begin position="159"/>
        <end position="160"/>
    </location>
    <ligand>
        <name>UDP-N-acetyl-alpha-D-muramoyl-L-alanyl-D-glutamate</name>
        <dbReference type="ChEBI" id="CHEBI:83900"/>
    </ligand>
</feature>
<evidence type="ECO:0000256" key="7">
    <source>
        <dbReference type="HAMAP-Rule" id="MF_00208"/>
    </source>
</evidence>
<dbReference type="AlphaFoldDB" id="A0A6S6PIX6"/>
<keyword evidence="4 7" id="KW-0573">Peptidoglycan synthesis</keyword>
<dbReference type="GO" id="GO:0009252">
    <property type="term" value="P:peptidoglycan biosynthetic process"/>
    <property type="evidence" value="ECO:0007669"/>
    <property type="project" value="UniProtKB-UniRule"/>
</dbReference>
<dbReference type="NCBIfam" id="NF001126">
    <property type="entry name" value="PRK00139.1-4"/>
    <property type="match status" value="1"/>
</dbReference>
<comment type="cofactor">
    <cofactor evidence="7">
        <name>Mg(2+)</name>
        <dbReference type="ChEBI" id="CHEBI:18420"/>
    </cofactor>
</comment>
<feature type="binding site" evidence="7">
    <location>
        <position position="36"/>
    </location>
    <ligand>
        <name>UDP-N-acetyl-alpha-D-muramoyl-L-alanyl-D-glutamate</name>
        <dbReference type="ChEBI" id="CHEBI:83900"/>
    </ligand>
</feature>
<protein>
    <recommendedName>
        <fullName evidence="7">UDP-N-acetylmuramoyl-L-alanyl-D-glutamate--2,6-diaminopimelate ligase</fullName>
        <ecNumber evidence="7">6.3.2.13</ecNumber>
    </recommendedName>
    <alternativeName>
        <fullName evidence="7">Meso-A2pm-adding enzyme</fullName>
    </alternativeName>
    <alternativeName>
        <fullName evidence="7">Meso-diaminopimelate-adding enzyme</fullName>
    </alternativeName>
    <alternativeName>
        <fullName evidence="7">UDP-MurNAc-L-Ala-D-Glu:meso-diaminopimelate ligase</fullName>
    </alternativeName>
    <alternativeName>
        <fullName evidence="7">UDP-MurNAc-tripeptide synthetase</fullName>
    </alternativeName>
    <alternativeName>
        <fullName evidence="7">UDP-N-acetylmuramyl-tripeptide synthetase</fullName>
    </alternativeName>
</protein>
<dbReference type="GO" id="GO:0008360">
    <property type="term" value="P:regulation of cell shape"/>
    <property type="evidence" value="ECO:0007669"/>
    <property type="project" value="UniProtKB-KW"/>
</dbReference>
<evidence type="ECO:0000259" key="10">
    <source>
        <dbReference type="Pfam" id="PF02875"/>
    </source>
</evidence>
<sequence length="495" mass="52781">MKLSSLLSQSGLTSAPLTSASLATDDPEITSVTADSRQVQPGSLFVALPGTQEDGSIYIPDALAAGAAAILVPDGEQAIEGQVPTAFTKTPRRSLALLAATLAGPQPEHIVAVTGTNGKTSTVDFLRQIWQGMGRTSASFGTLGLISPVELPFRIPSLTTPDPVTLAKALAALRERGVTDVAMEASSHGLDQRRLDGVKISAAGFTNLTRDHLDYHGSLEAYRTAKLRLFDTLLPGGGLAAANADMDEDTLDALRDIQRRRDLDLRLVGRKGTTIRLVAHKALPNGHQLLRLEIDRKEMDVTLPLPGRFQVDNALLAVALAGPDTTDMEEALTLLPTLRGVRGRMEQAVMLPNGASVYVDYAHTPDALARALDSLRPHVKGRLLILFGAGGDRDKGKRPLMAQEATQRADVVFVTDDNPRSEDAADIRRDILAGAPKEVIEFPDRRKAIGEALHQLQPGDVLLVAGKGHEQGQIIGDVVQPFDDVSVVKDLAAAL</sequence>
<dbReference type="PANTHER" id="PTHR23135:SF4">
    <property type="entry name" value="UDP-N-ACETYLMURAMOYL-L-ALANYL-D-GLUTAMATE--2,6-DIAMINOPIMELATE LIGASE MURE HOMOLOG, CHLOROPLASTIC"/>
    <property type="match status" value="1"/>
</dbReference>
<dbReference type="InterPro" id="IPR035911">
    <property type="entry name" value="MurE/MurF_N"/>
</dbReference>
<dbReference type="NCBIfam" id="NF001124">
    <property type="entry name" value="PRK00139.1-2"/>
    <property type="match status" value="1"/>
</dbReference>
<dbReference type="NCBIfam" id="TIGR01085">
    <property type="entry name" value="murE"/>
    <property type="match status" value="1"/>
</dbReference>
<keyword evidence="3 7" id="KW-0133">Cell shape</keyword>
<feature type="modified residue" description="N6-carboxylysine" evidence="7">
    <location>
        <position position="226"/>
    </location>
</feature>
<evidence type="ECO:0000313" key="12">
    <source>
        <dbReference type="EMBL" id="BCI66645.1"/>
    </source>
</evidence>
<feature type="domain" description="Mur ligase N-terminal catalytic" evidence="9">
    <location>
        <begin position="28"/>
        <end position="76"/>
    </location>
</feature>
<gene>
    <name evidence="7 12" type="primary">murE</name>
    <name evidence="12" type="ORF">AAJCM20276_12690</name>
</gene>
<dbReference type="EC" id="6.3.2.13" evidence="7"/>
<dbReference type="Pfam" id="PF08245">
    <property type="entry name" value="Mur_ligase_M"/>
    <property type="match status" value="1"/>
</dbReference>
<dbReference type="SUPFAM" id="SSF53623">
    <property type="entry name" value="MurD-like peptide ligases, catalytic domain"/>
    <property type="match status" value="1"/>
</dbReference>
<evidence type="ECO:0000259" key="11">
    <source>
        <dbReference type="Pfam" id="PF08245"/>
    </source>
</evidence>
<keyword evidence="5 7" id="KW-0131">Cell cycle</keyword>
<dbReference type="GO" id="GO:0000287">
    <property type="term" value="F:magnesium ion binding"/>
    <property type="evidence" value="ECO:0007669"/>
    <property type="project" value="UniProtKB-UniRule"/>
</dbReference>
<feature type="binding site" evidence="7">
    <location>
        <position position="466"/>
    </location>
    <ligand>
        <name>meso-2,6-diaminopimelate</name>
        <dbReference type="ChEBI" id="CHEBI:57791"/>
    </ligand>
</feature>
<dbReference type="PANTHER" id="PTHR23135">
    <property type="entry name" value="MUR LIGASE FAMILY MEMBER"/>
    <property type="match status" value="1"/>
</dbReference>
<evidence type="ECO:0000256" key="4">
    <source>
        <dbReference type="ARBA" id="ARBA00022984"/>
    </source>
</evidence>
<evidence type="ECO:0000256" key="5">
    <source>
        <dbReference type="ARBA" id="ARBA00023306"/>
    </source>
</evidence>
<dbReference type="Gene3D" id="3.90.190.20">
    <property type="entry name" value="Mur ligase, C-terminal domain"/>
    <property type="match status" value="1"/>
</dbReference>
<dbReference type="SUPFAM" id="SSF53244">
    <property type="entry name" value="MurD-like peptide ligases, peptide-binding domain"/>
    <property type="match status" value="1"/>
</dbReference>
<feature type="domain" description="Mur ligase central" evidence="11">
    <location>
        <begin position="113"/>
        <end position="321"/>
    </location>
</feature>
<dbReference type="SUPFAM" id="SSF63418">
    <property type="entry name" value="MurE/MurF N-terminal domain"/>
    <property type="match status" value="1"/>
</dbReference>
<proteinExistence type="inferred from homology"/>
<evidence type="ECO:0000256" key="3">
    <source>
        <dbReference type="ARBA" id="ARBA00022960"/>
    </source>
</evidence>
<feature type="binding site" evidence="7">
    <location>
        <position position="186"/>
    </location>
    <ligand>
        <name>UDP-N-acetyl-alpha-D-muramoyl-L-alanyl-D-glutamate</name>
        <dbReference type="ChEBI" id="CHEBI:83900"/>
    </ligand>
</feature>
<evidence type="ECO:0000313" key="13">
    <source>
        <dbReference type="Proteomes" id="UP000515220"/>
    </source>
</evidence>
<accession>A0A6S6PIX6</accession>
<dbReference type="InterPro" id="IPR036565">
    <property type="entry name" value="Mur-like_cat_sf"/>
</dbReference>
<dbReference type="InterPro" id="IPR013221">
    <property type="entry name" value="Mur_ligase_cen"/>
</dbReference>
<dbReference type="GO" id="GO:0008765">
    <property type="term" value="F:UDP-N-acetylmuramoylalanyl-D-glutamate-2,6-diaminopimelate ligase activity"/>
    <property type="evidence" value="ECO:0007669"/>
    <property type="project" value="UniProtKB-UniRule"/>
</dbReference>
<dbReference type="InterPro" id="IPR004101">
    <property type="entry name" value="Mur_ligase_C"/>
</dbReference>
<dbReference type="InterPro" id="IPR005761">
    <property type="entry name" value="UDP-N-AcMur-Glu-dNH2Pim_ligase"/>
</dbReference>
<comment type="PTM">
    <text evidence="7">Carboxylation is probably crucial for Mg(2+) binding and, consequently, for the gamma-phosphate positioning of ATP.</text>
</comment>
<feature type="short sequence motif" description="Meso-diaminopimelate recognition motif" evidence="7">
    <location>
        <begin position="417"/>
        <end position="420"/>
    </location>
</feature>
<feature type="binding site" evidence="7">
    <location>
        <position position="393"/>
    </location>
    <ligand>
        <name>meso-2,6-diaminopimelate</name>
        <dbReference type="ChEBI" id="CHEBI:57791"/>
    </ligand>
</feature>
<evidence type="ECO:0000256" key="1">
    <source>
        <dbReference type="ARBA" id="ARBA00005898"/>
    </source>
</evidence>
<keyword evidence="7 12" id="KW-0436">Ligase</keyword>
<keyword evidence="7" id="KW-0460">Magnesium</keyword>
<evidence type="ECO:0000256" key="8">
    <source>
        <dbReference type="RuleBase" id="RU004135"/>
    </source>
</evidence>
<feature type="binding site" evidence="7">
    <location>
        <position position="470"/>
    </location>
    <ligand>
        <name>meso-2,6-diaminopimelate</name>
        <dbReference type="ChEBI" id="CHEBI:57791"/>
    </ligand>
</feature>
<comment type="function">
    <text evidence="7">Catalyzes the addition of meso-diaminopimelic acid to the nucleotide precursor UDP-N-acetylmuramoyl-L-alanyl-D-glutamate (UMAG) in the biosynthesis of bacterial cell-wall peptidoglycan.</text>
</comment>
<dbReference type="RefSeq" id="WP_099348265.1">
    <property type="nucleotide sequence ID" value="NZ_AP023326.1"/>
</dbReference>
<keyword evidence="7" id="KW-0547">Nucleotide-binding</keyword>
<dbReference type="Proteomes" id="UP000515220">
    <property type="component" value="Chromosome"/>
</dbReference>
<feature type="domain" description="Mur ligase C-terminal" evidence="10">
    <location>
        <begin position="343"/>
        <end position="468"/>
    </location>
</feature>
<feature type="binding site" evidence="7">
    <location>
        <position position="192"/>
    </location>
    <ligand>
        <name>UDP-N-acetyl-alpha-D-muramoyl-L-alanyl-D-glutamate</name>
        <dbReference type="ChEBI" id="CHEBI:83900"/>
    </ligand>
</feature>
<evidence type="ECO:0000256" key="6">
    <source>
        <dbReference type="ARBA" id="ARBA00023316"/>
    </source>
</evidence>
<dbReference type="UniPathway" id="UPA00219"/>
<feature type="binding site" evidence="7">
    <location>
        <begin position="417"/>
        <end position="420"/>
    </location>
    <ligand>
        <name>meso-2,6-diaminopimelate</name>
        <dbReference type="ChEBI" id="CHEBI:57791"/>
    </ligand>
</feature>
<comment type="catalytic activity">
    <reaction evidence="7">
        <text>UDP-N-acetyl-alpha-D-muramoyl-L-alanyl-D-glutamate + meso-2,6-diaminopimelate + ATP = UDP-N-acetyl-alpha-D-muramoyl-L-alanyl-gamma-D-glutamyl-meso-2,6-diaminopimelate + ADP + phosphate + H(+)</text>
        <dbReference type="Rhea" id="RHEA:23676"/>
        <dbReference type="ChEBI" id="CHEBI:15378"/>
        <dbReference type="ChEBI" id="CHEBI:30616"/>
        <dbReference type="ChEBI" id="CHEBI:43474"/>
        <dbReference type="ChEBI" id="CHEBI:57791"/>
        <dbReference type="ChEBI" id="CHEBI:83900"/>
        <dbReference type="ChEBI" id="CHEBI:83905"/>
        <dbReference type="ChEBI" id="CHEBI:456216"/>
        <dbReference type="EC" id="6.3.2.13"/>
    </reaction>
</comment>
<reference evidence="12 13" key="1">
    <citation type="submission" date="2020-07" db="EMBL/GenBank/DDBJ databases">
        <title>Complete Genome Sequence of an acetic acid bacterium, Acetobacter aceti JCM20276.</title>
        <authorList>
            <person name="Hirose Y."/>
            <person name="Mihara H."/>
        </authorList>
    </citation>
    <scope>NUCLEOTIDE SEQUENCE [LARGE SCALE GENOMIC DNA]</scope>
    <source>
        <strain evidence="12 13">JCM20276</strain>
    </source>
</reference>
<dbReference type="GO" id="GO:0071555">
    <property type="term" value="P:cell wall organization"/>
    <property type="evidence" value="ECO:0007669"/>
    <property type="project" value="UniProtKB-KW"/>
</dbReference>
<dbReference type="InterPro" id="IPR000713">
    <property type="entry name" value="Mur_ligase_N"/>
</dbReference>
<feature type="binding site" evidence="7">
    <location>
        <begin position="115"/>
        <end position="121"/>
    </location>
    <ligand>
        <name>ATP</name>
        <dbReference type="ChEBI" id="CHEBI:30616"/>
    </ligand>
</feature>
<dbReference type="GO" id="GO:0005524">
    <property type="term" value="F:ATP binding"/>
    <property type="evidence" value="ECO:0007669"/>
    <property type="project" value="UniProtKB-UniRule"/>
</dbReference>
<dbReference type="Gene3D" id="3.40.1390.10">
    <property type="entry name" value="MurE/MurF, N-terminal domain"/>
    <property type="match status" value="1"/>
</dbReference>
<comment type="caution">
    <text evidence="7">Lacks conserved residue(s) required for the propagation of feature annotation.</text>
</comment>
<comment type="pathway">
    <text evidence="7 8">Cell wall biogenesis; peptidoglycan biosynthesis.</text>
</comment>